<dbReference type="GO" id="GO:0015562">
    <property type="term" value="F:efflux transmembrane transporter activity"/>
    <property type="evidence" value="ECO:0007669"/>
    <property type="project" value="TreeGrafter"/>
</dbReference>
<feature type="domain" description="Multidrug resistance protein MdtA-like alpha-helical hairpin" evidence="3">
    <location>
        <begin position="119"/>
        <end position="182"/>
    </location>
</feature>
<evidence type="ECO:0000256" key="2">
    <source>
        <dbReference type="SAM" id="Coils"/>
    </source>
</evidence>
<feature type="coiled-coil region" evidence="2">
    <location>
        <begin position="125"/>
        <end position="199"/>
    </location>
</feature>
<organism evidence="5 6">
    <name type="scientific">Limnohabitans radicicola</name>
    <dbReference type="NCBI Taxonomy" id="2771427"/>
    <lineage>
        <taxon>Bacteria</taxon>
        <taxon>Pseudomonadati</taxon>
        <taxon>Pseudomonadota</taxon>
        <taxon>Betaproteobacteria</taxon>
        <taxon>Burkholderiales</taxon>
        <taxon>Comamonadaceae</taxon>
        <taxon>Limnohabitans</taxon>
    </lineage>
</organism>
<dbReference type="Proteomes" id="UP000647424">
    <property type="component" value="Unassembled WGS sequence"/>
</dbReference>
<dbReference type="EMBL" id="JACYFT010000002">
    <property type="protein sequence ID" value="MBD8051354.1"/>
    <property type="molecule type" value="Genomic_DNA"/>
</dbReference>
<feature type="domain" description="Multidrug resistance protein MdtA-like barrel-sandwich hybrid" evidence="4">
    <location>
        <begin position="68"/>
        <end position="227"/>
    </location>
</feature>
<keyword evidence="2" id="KW-0175">Coiled coil</keyword>
<dbReference type="InterPro" id="IPR006143">
    <property type="entry name" value="RND_pump_MFP"/>
</dbReference>
<accession>A0A927FH32</accession>
<proteinExistence type="inferred from homology"/>
<dbReference type="Gene3D" id="1.10.287.470">
    <property type="entry name" value="Helix hairpin bin"/>
    <property type="match status" value="1"/>
</dbReference>
<evidence type="ECO:0000259" key="4">
    <source>
        <dbReference type="Pfam" id="PF25917"/>
    </source>
</evidence>
<evidence type="ECO:0000256" key="1">
    <source>
        <dbReference type="ARBA" id="ARBA00009477"/>
    </source>
</evidence>
<dbReference type="Pfam" id="PF25876">
    <property type="entry name" value="HH_MFP_RND"/>
    <property type="match status" value="1"/>
</dbReference>
<dbReference type="GO" id="GO:1990281">
    <property type="term" value="C:efflux pump complex"/>
    <property type="evidence" value="ECO:0007669"/>
    <property type="project" value="TreeGrafter"/>
</dbReference>
<dbReference type="SUPFAM" id="SSF111369">
    <property type="entry name" value="HlyD-like secretion proteins"/>
    <property type="match status" value="1"/>
</dbReference>
<dbReference type="Gene3D" id="2.40.30.170">
    <property type="match status" value="1"/>
</dbReference>
<comment type="similarity">
    <text evidence="1">Belongs to the membrane fusion protein (MFP) (TC 8.A.1) family.</text>
</comment>
<reference evidence="5" key="1">
    <citation type="submission" date="2020-09" db="EMBL/GenBank/DDBJ databases">
        <title>Genome seq and assembly of Limnohabitants sp.</title>
        <authorList>
            <person name="Chhetri G."/>
        </authorList>
    </citation>
    <scope>NUCLEOTIDE SEQUENCE</scope>
    <source>
        <strain evidence="5">JUR4</strain>
    </source>
</reference>
<dbReference type="NCBIfam" id="TIGR01730">
    <property type="entry name" value="RND_mfp"/>
    <property type="match status" value="1"/>
</dbReference>
<comment type="caution">
    <text evidence="5">The sequence shown here is derived from an EMBL/GenBank/DDBJ whole genome shotgun (WGS) entry which is preliminary data.</text>
</comment>
<keyword evidence="6" id="KW-1185">Reference proteome</keyword>
<evidence type="ECO:0000313" key="5">
    <source>
        <dbReference type="EMBL" id="MBD8051354.1"/>
    </source>
</evidence>
<protein>
    <submittedName>
        <fullName evidence="5">Efflux RND transporter periplasmic adaptor subunit</fullName>
    </submittedName>
</protein>
<sequence>MTLSKINKRQVVVAAAATIVIVALGFVATRMGPLAPTKVTVAYVKSENLTPSVFGIGSVEARQSWLMGPTVAGRVLRVHVDVGQAVKAGQLLAEMDPVDLDQRLQAQDAALSKAVSVQTAAQAQLADAKARRELATTNLNRQKELARQNFISPSALEGREQELLSAQAAHEAAQANVQAARQDAQRLQAERAAAALQKQNTRLIAPADAVVVSRDAEAGSTVVAGQAVIRLANPATLWVKLRVDQARSRGLALGLPAQIVLRSHPQQMLAGKVERVELQADAVTEERIAQVTFDQTPASLSIGEMAEVTLQLQPEDQALVVPQASVQTHQGRTGVWRLKDGALDFVSVQWGVSSLDGRVQALSGLASGDTVVVYSDKPLSTGARFKVVDALVKKAQP</sequence>
<evidence type="ECO:0000313" key="6">
    <source>
        <dbReference type="Proteomes" id="UP000647424"/>
    </source>
</evidence>
<dbReference type="Gene3D" id="2.40.420.20">
    <property type="match status" value="1"/>
</dbReference>
<evidence type="ECO:0000259" key="3">
    <source>
        <dbReference type="Pfam" id="PF25876"/>
    </source>
</evidence>
<dbReference type="InterPro" id="IPR058624">
    <property type="entry name" value="MdtA-like_HH"/>
</dbReference>
<dbReference type="AlphaFoldDB" id="A0A927FH32"/>
<dbReference type="InterPro" id="IPR058625">
    <property type="entry name" value="MdtA-like_BSH"/>
</dbReference>
<gene>
    <name evidence="5" type="ORF">IC609_12425</name>
</gene>
<dbReference type="RefSeq" id="WP_191819787.1">
    <property type="nucleotide sequence ID" value="NZ_JACYFT010000002.1"/>
</dbReference>
<dbReference type="PANTHER" id="PTHR30469">
    <property type="entry name" value="MULTIDRUG RESISTANCE PROTEIN MDTA"/>
    <property type="match status" value="1"/>
</dbReference>
<dbReference type="Gene3D" id="2.40.50.100">
    <property type="match status" value="1"/>
</dbReference>
<dbReference type="Pfam" id="PF25917">
    <property type="entry name" value="BSH_RND"/>
    <property type="match status" value="1"/>
</dbReference>
<name>A0A927FH32_9BURK</name>